<name>A0A9X5HEU3_9ACTN</name>
<dbReference type="Proteomes" id="UP000471745">
    <property type="component" value="Unassembled WGS sequence"/>
</dbReference>
<comment type="caution">
    <text evidence="2">The sequence shown here is derived from an EMBL/GenBank/DDBJ whole genome shotgun (WGS) entry which is preliminary data.</text>
</comment>
<protein>
    <submittedName>
        <fullName evidence="2">Hemerythrin domain-containing protein</fullName>
    </submittedName>
</protein>
<dbReference type="RefSeq" id="WP_163090426.1">
    <property type="nucleotide sequence ID" value="NZ_JAAGNA010000853.1"/>
</dbReference>
<keyword evidence="3" id="KW-1185">Reference proteome</keyword>
<proteinExistence type="predicted"/>
<dbReference type="AlphaFoldDB" id="A0A9X5HEU3"/>
<feature type="domain" description="Hemerythrin-like" evidence="1">
    <location>
        <begin position="7"/>
        <end position="120"/>
    </location>
</feature>
<dbReference type="Pfam" id="PF01814">
    <property type="entry name" value="Hemerythrin"/>
    <property type="match status" value="1"/>
</dbReference>
<evidence type="ECO:0000313" key="2">
    <source>
        <dbReference type="EMBL" id="NEC51726.1"/>
    </source>
</evidence>
<dbReference type="Gene3D" id="1.20.120.520">
    <property type="entry name" value="nmb1532 protein domain like"/>
    <property type="match status" value="1"/>
</dbReference>
<sequence>MPETSDVVELILQDHRRMEDLFRRMRSVEDDRGAALREFSDLLIAHALAEESKVYPALKRYKNIEDDEVEHGEEEHEEGNEALLALLEVEEIGGDEWDEKLEELVEAVTHHADEEERTILNGARENVAMDRREELGKAFWEERERQLKSGCGSVDNVRKIVES</sequence>
<dbReference type="InterPro" id="IPR012312">
    <property type="entry name" value="Hemerythrin-like"/>
</dbReference>
<evidence type="ECO:0000313" key="3">
    <source>
        <dbReference type="Proteomes" id="UP000471745"/>
    </source>
</evidence>
<evidence type="ECO:0000259" key="1">
    <source>
        <dbReference type="Pfam" id="PF01814"/>
    </source>
</evidence>
<reference evidence="2 3" key="1">
    <citation type="submission" date="2020-01" db="EMBL/GenBank/DDBJ databases">
        <title>Insect and environment-associated Actinomycetes.</title>
        <authorList>
            <person name="Currrie C."/>
            <person name="Chevrette M."/>
            <person name="Carlson C."/>
            <person name="Stubbendieck R."/>
            <person name="Wendt-Pienkowski E."/>
        </authorList>
    </citation>
    <scope>NUCLEOTIDE SEQUENCE [LARGE SCALE GENOMIC DNA]</scope>
    <source>
        <strain evidence="2 3">SID8189</strain>
    </source>
</reference>
<dbReference type="EMBL" id="JAAGNA010000853">
    <property type="protein sequence ID" value="NEC51726.1"/>
    <property type="molecule type" value="Genomic_DNA"/>
</dbReference>
<organism evidence="2 3">
    <name type="scientific">Actinospica acidiphila</name>
    <dbReference type="NCBI Taxonomy" id="304899"/>
    <lineage>
        <taxon>Bacteria</taxon>
        <taxon>Bacillati</taxon>
        <taxon>Actinomycetota</taxon>
        <taxon>Actinomycetes</taxon>
        <taxon>Catenulisporales</taxon>
        <taxon>Actinospicaceae</taxon>
        <taxon>Actinospica</taxon>
    </lineage>
</organism>
<accession>A0A9X5HEU3</accession>
<dbReference type="PANTHER" id="PTHR35585">
    <property type="entry name" value="HHE DOMAIN PROTEIN (AFU_ORTHOLOGUE AFUA_4G00730)"/>
    <property type="match status" value="1"/>
</dbReference>
<gene>
    <name evidence="2" type="ORF">G3I18_24655</name>
</gene>
<dbReference type="PANTHER" id="PTHR35585:SF1">
    <property type="entry name" value="HHE DOMAIN PROTEIN (AFU_ORTHOLOGUE AFUA_4G00730)"/>
    <property type="match status" value="1"/>
</dbReference>